<evidence type="ECO:0000256" key="2">
    <source>
        <dbReference type="ARBA" id="ARBA00023043"/>
    </source>
</evidence>
<proteinExistence type="predicted"/>
<dbReference type="EMBL" id="CAJNIZ010012581">
    <property type="protein sequence ID" value="CAE7335690.1"/>
    <property type="molecule type" value="Genomic_DNA"/>
</dbReference>
<accession>A0A812NX91</accession>
<keyword evidence="5" id="KW-1185">Reference proteome</keyword>
<feature type="non-terminal residue" evidence="4">
    <location>
        <position position="451"/>
    </location>
</feature>
<evidence type="ECO:0000313" key="4">
    <source>
        <dbReference type="EMBL" id="CAE7335690.1"/>
    </source>
</evidence>
<reference evidence="4" key="1">
    <citation type="submission" date="2021-02" db="EMBL/GenBank/DDBJ databases">
        <authorList>
            <person name="Dougan E. K."/>
            <person name="Rhodes N."/>
            <person name="Thang M."/>
            <person name="Chan C."/>
        </authorList>
    </citation>
    <scope>NUCLEOTIDE SEQUENCE</scope>
</reference>
<feature type="region of interest" description="Disordered" evidence="3">
    <location>
        <begin position="239"/>
        <end position="272"/>
    </location>
</feature>
<dbReference type="InterPro" id="IPR036770">
    <property type="entry name" value="Ankyrin_rpt-contain_sf"/>
</dbReference>
<dbReference type="Pfam" id="PF12796">
    <property type="entry name" value="Ank_2"/>
    <property type="match status" value="1"/>
</dbReference>
<dbReference type="PANTHER" id="PTHR24171">
    <property type="entry name" value="ANKYRIN REPEAT DOMAIN-CONTAINING PROTEIN 39-RELATED"/>
    <property type="match status" value="1"/>
</dbReference>
<sequence length="451" mass="49790">MAGSSPDMTMEQMIAMKEGLEAQIRAMSKPEGQPNTSLAGKFTQKAGYQRDVEEPRKLETGQMYEVVANFVAVRTLPSLQAPFLRRLKKGARVEMFEWDKTRCWRRVCIETPVDAEEKPRPPRMTEAQKRWATAEPVWDSVSGRWVDAAPKVEVLDSDSDDVVVKKDAWIMVHHPEMGLLLQAVTEMGEPEKDLSSVPAQETKVEDVKQLQDLSNLQQHSGAAFAFAAEKARFDFFWGNSPNAAPPMQTPSRAQIPPSQIPPPARQQESEPSRAAAELPLMEAVRKSDEIEVRALLKTGTDPNAADVLGETALFEAASAANVRIVAALLLHGADPWHRSAHGSLAVDMAEDPATQALLRKWQEEDVSNCDLATALRNLTETDAEAVAERLKVGQLTEDPPDVVVKEESAPAPQEQKAVATPGVRYRVVYKKVAVRKEPDTKSQALRQLPQG</sequence>
<dbReference type="PANTHER" id="PTHR24171:SF8">
    <property type="entry name" value="BRCA1-ASSOCIATED RING DOMAIN PROTEIN 1"/>
    <property type="match status" value="1"/>
</dbReference>
<comment type="caution">
    <text evidence="4">The sequence shown here is derived from an EMBL/GenBank/DDBJ whole genome shotgun (WGS) entry which is preliminary data.</text>
</comment>
<protein>
    <submittedName>
        <fullName evidence="4">TEX14 protein</fullName>
    </submittedName>
</protein>
<dbReference type="Proteomes" id="UP000649617">
    <property type="component" value="Unassembled WGS sequence"/>
</dbReference>
<name>A0A812NX91_SYMPI</name>
<evidence type="ECO:0000313" key="5">
    <source>
        <dbReference type="Proteomes" id="UP000649617"/>
    </source>
</evidence>
<gene>
    <name evidence="4" type="primary">TEX14</name>
    <name evidence="4" type="ORF">SPIL2461_LOCUS7856</name>
</gene>
<dbReference type="InterPro" id="IPR002110">
    <property type="entry name" value="Ankyrin_rpt"/>
</dbReference>
<organism evidence="4 5">
    <name type="scientific">Symbiodinium pilosum</name>
    <name type="common">Dinoflagellate</name>
    <dbReference type="NCBI Taxonomy" id="2952"/>
    <lineage>
        <taxon>Eukaryota</taxon>
        <taxon>Sar</taxon>
        <taxon>Alveolata</taxon>
        <taxon>Dinophyceae</taxon>
        <taxon>Suessiales</taxon>
        <taxon>Symbiodiniaceae</taxon>
        <taxon>Symbiodinium</taxon>
    </lineage>
</organism>
<dbReference type="GO" id="GO:0004842">
    <property type="term" value="F:ubiquitin-protein transferase activity"/>
    <property type="evidence" value="ECO:0007669"/>
    <property type="project" value="TreeGrafter"/>
</dbReference>
<dbReference type="Gene3D" id="1.25.40.20">
    <property type="entry name" value="Ankyrin repeat-containing domain"/>
    <property type="match status" value="1"/>
</dbReference>
<keyword evidence="1" id="KW-0677">Repeat</keyword>
<dbReference type="GO" id="GO:0085020">
    <property type="term" value="P:protein K6-linked ubiquitination"/>
    <property type="evidence" value="ECO:0007669"/>
    <property type="project" value="TreeGrafter"/>
</dbReference>
<evidence type="ECO:0000256" key="3">
    <source>
        <dbReference type="SAM" id="MobiDB-lite"/>
    </source>
</evidence>
<dbReference type="AlphaFoldDB" id="A0A812NX91"/>
<dbReference type="SUPFAM" id="SSF48403">
    <property type="entry name" value="Ankyrin repeat"/>
    <property type="match status" value="1"/>
</dbReference>
<dbReference type="OrthoDB" id="3200163at2759"/>
<evidence type="ECO:0000256" key="1">
    <source>
        <dbReference type="ARBA" id="ARBA00022737"/>
    </source>
</evidence>
<keyword evidence="2" id="KW-0040">ANK repeat</keyword>